<dbReference type="OrthoDB" id="297930at2759"/>
<gene>
    <name evidence="4" type="ORF">SteCoe_30232</name>
</gene>
<name>A0A1R2B455_9CILI</name>
<reference evidence="4 5" key="1">
    <citation type="submission" date="2016-11" db="EMBL/GenBank/DDBJ databases">
        <title>The macronuclear genome of Stentor coeruleus: a giant cell with tiny introns.</title>
        <authorList>
            <person name="Slabodnick M."/>
            <person name="Ruby J.G."/>
            <person name="Reiff S.B."/>
            <person name="Swart E.C."/>
            <person name="Gosai S."/>
            <person name="Prabakaran S."/>
            <person name="Witkowska E."/>
            <person name="Larue G.E."/>
            <person name="Fisher S."/>
            <person name="Freeman R.M."/>
            <person name="Gunawardena J."/>
            <person name="Chu W."/>
            <person name="Stover N.A."/>
            <person name="Gregory B.D."/>
            <person name="Nowacki M."/>
            <person name="Derisi J."/>
            <person name="Roy S.W."/>
            <person name="Marshall W.F."/>
            <person name="Sood P."/>
        </authorList>
    </citation>
    <scope>NUCLEOTIDE SEQUENCE [LARGE SCALE GENOMIC DNA]</scope>
    <source>
        <strain evidence="4">WM001</strain>
    </source>
</reference>
<feature type="domain" description="USP" evidence="3">
    <location>
        <begin position="195"/>
        <end position="509"/>
    </location>
</feature>
<evidence type="ECO:0000313" key="5">
    <source>
        <dbReference type="Proteomes" id="UP000187209"/>
    </source>
</evidence>
<dbReference type="InterPro" id="IPR001394">
    <property type="entry name" value="Peptidase_C19_UCH"/>
</dbReference>
<dbReference type="EMBL" id="MPUH01000981">
    <property type="protein sequence ID" value="OMJ71527.1"/>
    <property type="molecule type" value="Genomic_DNA"/>
</dbReference>
<dbReference type="PROSITE" id="PS50235">
    <property type="entry name" value="USP_3"/>
    <property type="match status" value="1"/>
</dbReference>
<dbReference type="InterPro" id="IPR002083">
    <property type="entry name" value="MATH/TRAF_dom"/>
</dbReference>
<dbReference type="InterPro" id="IPR008974">
    <property type="entry name" value="TRAF-like"/>
</dbReference>
<protein>
    <recommendedName>
        <fullName evidence="6">Ubiquitinyl hydrolase 1</fullName>
    </recommendedName>
</protein>
<dbReference type="InterPro" id="IPR050164">
    <property type="entry name" value="Peptidase_C19"/>
</dbReference>
<dbReference type="PANTHER" id="PTHR24006:SF644">
    <property type="entry name" value="UBIQUITIN CARBOXYL-TERMINAL HYDROLASE 7"/>
    <property type="match status" value="1"/>
</dbReference>
<dbReference type="PROSITE" id="PS50144">
    <property type="entry name" value="MATH"/>
    <property type="match status" value="1"/>
</dbReference>
<feature type="region of interest" description="Disordered" evidence="1">
    <location>
        <begin position="1"/>
        <end position="48"/>
    </location>
</feature>
<dbReference type="GO" id="GO:0004843">
    <property type="term" value="F:cysteine-type deubiquitinase activity"/>
    <property type="evidence" value="ECO:0007669"/>
    <property type="project" value="InterPro"/>
</dbReference>
<dbReference type="GO" id="GO:0016579">
    <property type="term" value="P:protein deubiquitination"/>
    <property type="evidence" value="ECO:0007669"/>
    <property type="project" value="InterPro"/>
</dbReference>
<evidence type="ECO:0008006" key="6">
    <source>
        <dbReference type="Google" id="ProtNLM"/>
    </source>
</evidence>
<dbReference type="CDD" id="cd00121">
    <property type="entry name" value="MATH"/>
    <property type="match status" value="1"/>
</dbReference>
<evidence type="ECO:0000259" key="2">
    <source>
        <dbReference type="PROSITE" id="PS50144"/>
    </source>
</evidence>
<evidence type="ECO:0000256" key="1">
    <source>
        <dbReference type="SAM" id="MobiDB-lite"/>
    </source>
</evidence>
<comment type="caution">
    <text evidence="4">The sequence shown here is derived from an EMBL/GenBank/DDBJ whole genome shotgun (WGS) entry which is preliminary data.</text>
</comment>
<feature type="domain" description="MATH" evidence="2">
    <location>
        <begin position="54"/>
        <end position="179"/>
    </location>
</feature>
<dbReference type="SUPFAM" id="SSF54001">
    <property type="entry name" value="Cysteine proteinases"/>
    <property type="match status" value="1"/>
</dbReference>
<dbReference type="Proteomes" id="UP000187209">
    <property type="component" value="Unassembled WGS sequence"/>
</dbReference>
<dbReference type="InterPro" id="IPR038765">
    <property type="entry name" value="Papain-like_cys_pep_sf"/>
</dbReference>
<dbReference type="Pfam" id="PF00443">
    <property type="entry name" value="UCH"/>
    <property type="match status" value="1"/>
</dbReference>
<dbReference type="InterPro" id="IPR028889">
    <property type="entry name" value="USP"/>
</dbReference>
<dbReference type="GO" id="GO:0005634">
    <property type="term" value="C:nucleus"/>
    <property type="evidence" value="ECO:0007669"/>
    <property type="project" value="TreeGrafter"/>
</dbReference>
<evidence type="ECO:0000259" key="3">
    <source>
        <dbReference type="PROSITE" id="PS50235"/>
    </source>
</evidence>
<dbReference type="AlphaFoldDB" id="A0A1R2B455"/>
<dbReference type="PROSITE" id="PS00973">
    <property type="entry name" value="USP_2"/>
    <property type="match status" value="1"/>
</dbReference>
<dbReference type="InterPro" id="IPR018200">
    <property type="entry name" value="USP_CS"/>
</dbReference>
<dbReference type="GO" id="GO:0005829">
    <property type="term" value="C:cytosol"/>
    <property type="evidence" value="ECO:0007669"/>
    <property type="project" value="TreeGrafter"/>
</dbReference>
<evidence type="ECO:0000313" key="4">
    <source>
        <dbReference type="EMBL" id="OMJ71527.1"/>
    </source>
</evidence>
<organism evidence="4 5">
    <name type="scientific">Stentor coeruleus</name>
    <dbReference type="NCBI Taxonomy" id="5963"/>
    <lineage>
        <taxon>Eukaryota</taxon>
        <taxon>Sar</taxon>
        <taxon>Alveolata</taxon>
        <taxon>Ciliophora</taxon>
        <taxon>Postciliodesmatophora</taxon>
        <taxon>Heterotrichea</taxon>
        <taxon>Heterotrichida</taxon>
        <taxon>Stentoridae</taxon>
        <taxon>Stentor</taxon>
    </lineage>
</organism>
<dbReference type="SUPFAM" id="SSF49599">
    <property type="entry name" value="TRAF domain-like"/>
    <property type="match status" value="1"/>
</dbReference>
<dbReference type="Gene3D" id="3.90.70.10">
    <property type="entry name" value="Cysteine proteinases"/>
    <property type="match status" value="1"/>
</dbReference>
<dbReference type="GO" id="GO:0031647">
    <property type="term" value="P:regulation of protein stability"/>
    <property type="evidence" value="ECO:0007669"/>
    <property type="project" value="TreeGrafter"/>
</dbReference>
<proteinExistence type="predicted"/>
<accession>A0A1R2B455</accession>
<dbReference type="Gene3D" id="2.60.210.10">
    <property type="entry name" value="Apoptosis, Tumor Necrosis Factor Receptor Associated Protein 2, Chain A"/>
    <property type="match status" value="1"/>
</dbReference>
<feature type="compositionally biased region" description="Polar residues" evidence="1">
    <location>
        <begin position="36"/>
        <end position="48"/>
    </location>
</feature>
<sequence length="1177" mass="136468">MQKREQQSNLLNIFKRPRSDSLSNSPQKKLPERSPATENPSSSNFRSSILQNGDAKAYWHFKNIKFNIDNDKDMFFESPKFVTGNGDKWNILLWPCKTSTSIGVYLQLEVNEDNLTYSKTATAYFEAYFTIENKLERKITLSLNHKFDFAYRDSGFENFVKHSEFLAYLNRPFVVEVTVSPAKPHEDSKELIGYNGIVNEGTTCYMNSLLQTLYFLNYFRKAVYAMPTTLKDQDRLPLSLQMIFYHLQFCNTPASTRELLTSFGWNSDQWNIQHDVQELNCILSDHLENKMKNTPAEGTYSKLFVGKMESFIKCKNVNYTSSRTENFTDIQLNVEGCDNIYTSFEKYIEIESLIGDNKYEAEGFGKQDAEKGVMFLDLPPVLQLQLKRFEYDSYLDKMVKLNHKYNFYEEIDLGAYVKTPGKWNYSLFSILVHKGNAVAGHYFSYISPKLNGEWYIFNDDSVDRVLFPYVKMSSLGGDLIELEVRETGLIEEIQTKNETCAYMLVYIKTDMKNTILEDLTGTDIPDHVKEIFDSENKRRKDELKQKALKDSLLTIYILSADILIGWAFPGISGYDNDLYGYEKFTLDSGSRAKLEIKKGLKGRDLESEIKKHVSGTIKLWTFVPGYKNWQFKRLILNDTLFKQVKDRAVYIETEKNVFEIFDGEWKFCEDVTKTPSSQGTDGFDDEPSGADKVFLVFKWYEWINGPSIKIIKAGCISNCPDIEALRKEVYKFKTNNQDECNKKIRVYIEKSTENPVNPHELNISVIESFENFELHFGTKSPHSAIGKIRLMSGDIIICEEILENTPIEYVSAKDYLNSLYQNVYVNINYYNKYLKFGFESFSAQVLNTMPESYILKLTLRLQDSINEVKSQVAKALNGCFNIDSDQILLFYTENPHSNYIQIPCSEGVTYNKKPCKTVSDMLKFTNSLFYDILPFPMKLAEKNYVVFISHVNEKFSLVKQYFKLVEKNELTLETMLSEYFYSDFKDKMCEVNINYLENQDSSLLKTNPIPGFNSSTSDSLVFYLLNHPQNAIIRELSLNDPLESYLDNPNYLLCFRVLSECELSLSKSQSKVFIFTYTKGSDRYSSEVGYFDINISCKFVISSLSQRYEEKIRVMIFMPSYFNDRIEYKPSRPLEETDEKFFDKYADSPIGIELPCTYVYKNAMTISFAARDIIAGY</sequence>
<dbReference type="PANTHER" id="PTHR24006">
    <property type="entry name" value="UBIQUITIN CARBOXYL-TERMINAL HYDROLASE"/>
    <property type="match status" value="1"/>
</dbReference>
<keyword evidence="5" id="KW-1185">Reference proteome</keyword>